<dbReference type="Proteomes" id="UP000059574">
    <property type="component" value="Chromosome"/>
</dbReference>
<sequence length="267" mass="29709">MVAEIERLGKVARRKDLLARGCTDWGLAQATEAGHIVKVGRGYFAVPGADPLDIWLAGYQARRTCLSKAKQLGLWVIQEPALIHVAAAHGQAISGCVVHRVSGPQTIMEILRQCIQCGSELDALLAMESAVVLKHCNIPALRAEFSRDRDARGRNILAMLDPQSMSIVETIARYYLRLAGYNVQSQYFQKGVGHLDLWIDGLLGLETDGAAYHNTPDGWATDMVRDNLLTVRGMWHLRVSARMILERPELMLDWVRQTMDRINSLPA</sequence>
<evidence type="ECO:0000313" key="2">
    <source>
        <dbReference type="Proteomes" id="UP000059574"/>
    </source>
</evidence>
<organism evidence="1 2">
    <name type="scientific">Arthrobacter alpinus</name>
    <dbReference type="NCBI Taxonomy" id="656366"/>
    <lineage>
        <taxon>Bacteria</taxon>
        <taxon>Bacillati</taxon>
        <taxon>Actinomycetota</taxon>
        <taxon>Actinomycetes</taxon>
        <taxon>Micrococcales</taxon>
        <taxon>Micrococcaceae</taxon>
        <taxon>Arthrobacter</taxon>
    </lineage>
</organism>
<name>A0A0S2LYW6_9MICC</name>
<protein>
    <recommendedName>
        <fullName evidence="3">DUF559 domain-containing protein</fullName>
    </recommendedName>
</protein>
<reference evidence="2" key="1">
    <citation type="submission" date="2015-11" db="EMBL/GenBank/DDBJ databases">
        <authorList>
            <person name="Kumar R."/>
            <person name="Singh D."/>
            <person name="Swarnkar M.K."/>
            <person name="Singh A.K."/>
            <person name="Kumar S."/>
        </authorList>
    </citation>
    <scope>NUCLEOTIDE SEQUENCE [LARGE SCALE GENOMIC DNA]</scope>
    <source>
        <strain evidence="2">ERGS4:06</strain>
    </source>
</reference>
<proteinExistence type="predicted"/>
<gene>
    <name evidence="1" type="ORF">AS189_07470</name>
</gene>
<dbReference type="AlphaFoldDB" id="A0A0S2LYW6"/>
<accession>A0A0S2LYW6</accession>
<reference evidence="1 2" key="2">
    <citation type="journal article" date="2016" name="J. Biotechnol.">
        <title>Complete genome sequence of Arthrobacter alpinus ERGS4:06, a yellow pigmented bacterium tolerant to cold and radiations isolated from Sikkim Himalaya.</title>
        <authorList>
            <person name="Kumar R."/>
            <person name="Singh D."/>
            <person name="Swarnkar M.K."/>
            <person name="Singh A.K."/>
            <person name="Kumar S."/>
        </authorList>
    </citation>
    <scope>NUCLEOTIDE SEQUENCE [LARGE SCALE GENOMIC DNA]</scope>
    <source>
        <strain evidence="1 2">ERGS4:06</strain>
    </source>
</reference>
<dbReference type="OrthoDB" id="2594539at2"/>
<dbReference type="EMBL" id="CP013200">
    <property type="protein sequence ID" value="ALO66359.1"/>
    <property type="molecule type" value="Genomic_DNA"/>
</dbReference>
<evidence type="ECO:0000313" key="1">
    <source>
        <dbReference type="EMBL" id="ALO66359.1"/>
    </source>
</evidence>
<evidence type="ECO:0008006" key="3">
    <source>
        <dbReference type="Google" id="ProtNLM"/>
    </source>
</evidence>